<reference evidence="13" key="4">
    <citation type="submission" date="2020-08" db="EMBL/GenBank/DDBJ databases">
        <authorList>
            <person name="Santiago J.C.A."/>
        </authorList>
    </citation>
    <scope>NUCLEOTIDE SEQUENCE</scope>
    <source>
        <strain evidence="13">BCBL1</strain>
    </source>
</reference>
<keyword evidence="3 8" id="KW-1133">Transmembrane helix</keyword>
<keyword evidence="4" id="KW-0297">G-protein coupled receptor</keyword>
<evidence type="ECO:0000256" key="3">
    <source>
        <dbReference type="ARBA" id="ARBA00022989"/>
    </source>
</evidence>
<dbReference type="InterPro" id="IPR017452">
    <property type="entry name" value="GPCR_Rhodpsn_7TM"/>
</dbReference>
<dbReference type="GO" id="GO:0016020">
    <property type="term" value="C:membrane"/>
    <property type="evidence" value="ECO:0007669"/>
    <property type="project" value="UniProtKB-SubCell"/>
</dbReference>
<dbReference type="Pfam" id="PF00001">
    <property type="entry name" value="7tm_1"/>
    <property type="match status" value="1"/>
</dbReference>
<dbReference type="GO" id="GO:0019722">
    <property type="term" value="P:calcium-mediated signaling"/>
    <property type="evidence" value="ECO:0007669"/>
    <property type="project" value="TreeGrafter"/>
</dbReference>
<dbReference type="GO" id="GO:0006955">
    <property type="term" value="P:immune response"/>
    <property type="evidence" value="ECO:0007669"/>
    <property type="project" value="TreeGrafter"/>
</dbReference>
<evidence type="ECO:0000256" key="2">
    <source>
        <dbReference type="ARBA" id="ARBA00022692"/>
    </source>
</evidence>
<feature type="transmembrane region" description="Helical" evidence="8">
    <location>
        <begin position="125"/>
        <end position="147"/>
    </location>
</feature>
<dbReference type="PRINTS" id="PR00237">
    <property type="entry name" value="GPCRRHODOPSN"/>
</dbReference>
<dbReference type="GO" id="GO:0060326">
    <property type="term" value="P:cell chemotaxis"/>
    <property type="evidence" value="ECO:0007669"/>
    <property type="project" value="TreeGrafter"/>
</dbReference>
<evidence type="ECO:0000313" key="14">
    <source>
        <dbReference type="Proteomes" id="UP000146550"/>
    </source>
</evidence>
<comment type="subcellular location">
    <subcellularLocation>
        <location evidence="1">Membrane</location>
        <topology evidence="1">Multi-pass membrane protein</topology>
    </subcellularLocation>
</comment>
<dbReference type="InterPro" id="IPR050119">
    <property type="entry name" value="CCR1-9-like"/>
</dbReference>
<dbReference type="PANTHER" id="PTHR10489">
    <property type="entry name" value="CELL ADHESION MOLECULE"/>
    <property type="match status" value="1"/>
</dbReference>
<gene>
    <name evidence="11" type="primary">ORF74</name>
</gene>
<keyword evidence="5 8" id="KW-0472">Membrane</keyword>
<reference evidence="10" key="1">
    <citation type="submission" date="1998-07" db="EMBL/GenBank/DDBJ databases">
        <title>Nucleotide sequence of G-protein coupled receptor gene of Kaposi's sarcoma-associated virus.</title>
        <authorList>
            <person name="Tang S."/>
            <person name="Yarchoan R."/>
        </authorList>
    </citation>
    <scope>NUCLEOTIDE SEQUENCE</scope>
</reference>
<feature type="transmembrane region" description="Helical" evidence="8">
    <location>
        <begin position="249"/>
        <end position="270"/>
    </location>
</feature>
<evidence type="ECO:0000256" key="7">
    <source>
        <dbReference type="ARBA" id="ARBA00023224"/>
    </source>
</evidence>
<dbReference type="InterPro" id="IPR000276">
    <property type="entry name" value="GPCR_Rhodpsn"/>
</dbReference>
<keyword evidence="2 8" id="KW-0812">Transmembrane</keyword>
<dbReference type="EMBL" id="JX228174">
    <property type="protein sequence ID" value="AFQ99210.1"/>
    <property type="molecule type" value="Genomic_DNA"/>
</dbReference>
<dbReference type="Proteomes" id="UP000146550">
    <property type="component" value="Genome"/>
</dbReference>
<accession>O90387</accession>
<feature type="domain" description="G-protein coupled receptors family 1 profile" evidence="9">
    <location>
        <begin position="64"/>
        <end position="314"/>
    </location>
</feature>
<name>O90387_HHV8</name>
<evidence type="ECO:0000313" key="12">
    <source>
        <dbReference type="EMBL" id="AFQ99210.1"/>
    </source>
</evidence>
<keyword evidence="6 10" id="KW-0675">Receptor</keyword>
<dbReference type="Gene3D" id="1.20.1070.10">
    <property type="entry name" value="Rhodopsin 7-helix transmembrane proteins"/>
    <property type="match status" value="1"/>
</dbReference>
<feature type="transmembrane region" description="Helical" evidence="8">
    <location>
        <begin position="159"/>
        <end position="177"/>
    </location>
</feature>
<organism evidence="10">
    <name type="scientific">Human herpesvirus 8</name>
    <name type="common">HHV-8</name>
    <name type="synonym">Kaposi's sarcoma-associated herpesvirus</name>
    <dbReference type="NCBI Taxonomy" id="37296"/>
    <lineage>
        <taxon>Viruses</taxon>
        <taxon>Duplodnaviria</taxon>
        <taxon>Heunggongvirae</taxon>
        <taxon>Peploviricota</taxon>
        <taxon>Herviviricetes</taxon>
        <taxon>Herpesvirales</taxon>
        <taxon>Orthoherpesviridae</taxon>
        <taxon>Gammaherpesvirinae</taxon>
        <taxon>Rhadinovirus</taxon>
        <taxon>Rhadinovirus humangamma8</taxon>
    </lineage>
</organism>
<dbReference type="SUPFAM" id="SSF81321">
    <property type="entry name" value="Family A G protein-coupled receptor-like"/>
    <property type="match status" value="1"/>
</dbReference>
<protein>
    <submittedName>
        <fullName evidence="10">G-protein coupled receptor</fullName>
    </submittedName>
    <submittedName>
        <fullName evidence="11">IL-8 receptor-like protein</fullName>
    </submittedName>
    <submittedName>
        <fullName evidence="13">ORF74</fullName>
    </submittedName>
</protein>
<evidence type="ECO:0000256" key="6">
    <source>
        <dbReference type="ARBA" id="ARBA00023170"/>
    </source>
</evidence>
<feature type="transmembrane region" description="Helical" evidence="8">
    <location>
        <begin position="216"/>
        <end position="237"/>
    </location>
</feature>
<evidence type="ECO:0000313" key="13">
    <source>
        <dbReference type="EMBL" id="QQL05627.1"/>
    </source>
</evidence>
<reference evidence="12" key="3">
    <citation type="journal article" date="2012" name="PLoS Pathog.">
        <title>Kaposi's sarcoma herpesvirus K15 protein contributes to virus-induced angiogenesis by recruiting PLCgamma1 and activating NFAT1-dependent RCAN1 expression.</title>
        <authorList>
            <person name="Bala K."/>
            <person name="Bosco R."/>
            <person name="Gramolelli S."/>
            <person name="Haas D.A."/>
            <person name="Kati S."/>
            <person name="Pietrek M."/>
            <person name="Havemeier A."/>
            <person name="Yakushko Y."/>
            <person name="Singh V.V."/>
            <person name="Dittrich-Breiholz O."/>
            <person name="Kracht M."/>
            <person name="Schulz T.F."/>
        </authorList>
    </citation>
    <scope>NUCLEOTIDE SEQUENCE</scope>
    <source>
        <strain evidence="12">KSHV-BAC36-deltaK15</strain>
    </source>
</reference>
<feature type="transmembrane region" description="Helical" evidence="8">
    <location>
        <begin position="290"/>
        <end position="317"/>
    </location>
</feature>
<dbReference type="GO" id="GO:0016493">
    <property type="term" value="F:C-C chemokine receptor activity"/>
    <property type="evidence" value="ECO:0007669"/>
    <property type="project" value="TreeGrafter"/>
</dbReference>
<feature type="transmembrane region" description="Helical" evidence="8">
    <location>
        <begin position="84"/>
        <end position="113"/>
    </location>
</feature>
<evidence type="ECO:0000313" key="11">
    <source>
        <dbReference type="EMBL" id="ADQ57961.1"/>
    </source>
</evidence>
<dbReference type="EMBL" id="AF079845">
    <property type="protein sequence ID" value="AAC28486.1"/>
    <property type="molecule type" value="Genomic_DNA"/>
</dbReference>
<organismHost>
    <name type="scientific">Homo sapiens</name>
    <name type="common">Human</name>
    <dbReference type="NCBI Taxonomy" id="9606"/>
</organismHost>
<proteinExistence type="predicted"/>
<dbReference type="PANTHER" id="PTHR10489:SF932">
    <property type="entry name" value="G-PROTEIN COUPLED RECEPTORS FAMILY 1 PROFILE DOMAIN-CONTAINING PROTEIN"/>
    <property type="match status" value="1"/>
</dbReference>
<evidence type="ECO:0000256" key="4">
    <source>
        <dbReference type="ARBA" id="ARBA00023040"/>
    </source>
</evidence>
<reference evidence="11 14" key="2">
    <citation type="journal article" date="2011" name="J. Virol.">
        <title>Kaposi's sarcoma-associated herpesvirus bacterial artificial chromosome contains a duplication of a long unique-region fragment within the terminal repeat region.</title>
        <authorList>
            <person name="Yakushko Y."/>
            <person name="Hackmann C."/>
            <person name="Gunther T."/>
            <person name="Ruckert J."/>
            <person name="Henke M."/>
            <person name="Koste L."/>
            <person name="Alkharsah K."/>
            <person name="Bohne J."/>
            <person name="Grundhoff A."/>
            <person name="Schulz T.F."/>
            <person name="Henke-Gendo C."/>
        </authorList>
    </citation>
    <scope>NUCLEOTIDE SEQUENCE [LARGE SCALE GENOMIC DNA]</scope>
    <source>
        <strain evidence="11">KSHV-BAC36</strain>
    </source>
</reference>
<evidence type="ECO:0000259" key="9">
    <source>
        <dbReference type="PROSITE" id="PS50262"/>
    </source>
</evidence>
<dbReference type="GO" id="GO:0007204">
    <property type="term" value="P:positive regulation of cytosolic calcium ion concentration"/>
    <property type="evidence" value="ECO:0007669"/>
    <property type="project" value="TreeGrafter"/>
</dbReference>
<evidence type="ECO:0000313" key="10">
    <source>
        <dbReference type="EMBL" id="AAC28486.1"/>
    </source>
</evidence>
<dbReference type="EMBL" id="MT936340">
    <property type="protein sequence ID" value="QQL05627.1"/>
    <property type="molecule type" value="Genomic_DNA"/>
</dbReference>
<evidence type="ECO:0000256" key="1">
    <source>
        <dbReference type="ARBA" id="ARBA00004141"/>
    </source>
</evidence>
<dbReference type="EMBL" id="HQ404500">
    <property type="protein sequence ID" value="ADQ57961.1"/>
    <property type="molecule type" value="Genomic_DNA"/>
</dbReference>
<dbReference type="PROSITE" id="PS50262">
    <property type="entry name" value="G_PROTEIN_RECEP_F1_2"/>
    <property type="match status" value="1"/>
</dbReference>
<evidence type="ECO:0000256" key="8">
    <source>
        <dbReference type="SAM" id="Phobius"/>
    </source>
</evidence>
<feature type="transmembrane region" description="Helical" evidence="8">
    <location>
        <begin position="51"/>
        <end position="72"/>
    </location>
</feature>
<keyword evidence="7" id="KW-0807">Transducer</keyword>
<reference evidence="13" key="5">
    <citation type="submission" date="2021-03" db="EMBL/GenBank/DDBJ databases">
        <title>Tumor-specific changes in Kaposi sarcoma-associated herpesvirus genomes in Ugandan adults with Kaposi sarcoma.</title>
        <authorList>
            <person name="Goldman J.D."/>
            <person name="Zhao H."/>
            <person name="Pankow A.P."/>
            <person name="Okuku F."/>
            <person name="Schmitt M.W."/>
            <person name="Chen L.H."/>
            <person name="Hill C.A."/>
            <person name="Casper C."/>
            <person name="Phipps W.T."/>
            <person name="Mullins J.I."/>
        </authorList>
    </citation>
    <scope>NUCLEOTIDE SEQUENCE</scope>
    <source>
        <strain evidence="13">BCBL1</strain>
    </source>
</reference>
<evidence type="ECO:0000256" key="5">
    <source>
        <dbReference type="ARBA" id="ARBA00023136"/>
    </source>
</evidence>
<sequence length="342" mass="38639">MAAEDFLTIFLDDDESWNETLNMSGYDYSGNFSLEVSVCEMTTVVPYTWNVGILSLIFLINVLGNGLVTYIFCKHRSRAGAIDILLLGICLNSLCLSISLLAEVLMFLFPNIISTGLCRLEIFFYYLYVYLDIFSVVCVSLVRYLLVAYSTRSWPKKQSLGWVLTSAALLIALVLSGDACRHRSRVVDPVSKQAMCYENAGNMTADWRLHVRTVSVTAGFLLPLALLILFYALTWCVVRRTKLQARRKVRGVIVAVVLLFFVFCFPYHVLNLLDTLLRRRWIRDSCYARGLINVGLAVTSLLQALYSAVVPLIYSCLGSLFRQRMYGLFQSLRQSFMSGATT</sequence>
<dbReference type="GO" id="GO:0019957">
    <property type="term" value="F:C-C chemokine binding"/>
    <property type="evidence" value="ECO:0007669"/>
    <property type="project" value="TreeGrafter"/>
</dbReference>